<reference evidence="2 3" key="1">
    <citation type="submission" date="2017-01" db="EMBL/GenBank/DDBJ databases">
        <title>Genome sequencing of Rhodoferax fermentans JCM 7819.</title>
        <authorList>
            <person name="Kim Y.J."/>
            <person name="Farh M.E.-A."/>
            <person name="Yang D.-C."/>
        </authorList>
    </citation>
    <scope>NUCLEOTIDE SEQUENCE [LARGE SCALE GENOMIC DNA]</scope>
    <source>
        <strain evidence="2 3">JCM 7819</strain>
    </source>
</reference>
<evidence type="ECO:0008006" key="4">
    <source>
        <dbReference type="Google" id="ProtNLM"/>
    </source>
</evidence>
<protein>
    <recommendedName>
        <fullName evidence="4">Nitrogen fixation protein FixH</fullName>
    </recommendedName>
</protein>
<accession>A0A1T1AVB3</accession>
<keyword evidence="1" id="KW-0472">Membrane</keyword>
<sequence length="96" mass="10487">MPMRNESLNDDKPWWSYGHVWLVISGPVAVILACIVTFYFIANSPNQIVSGQDIEIEHIRSSKTIESGDAPAMMARNHAATGVIPAPKASPELPTK</sequence>
<gene>
    <name evidence="2" type="ORF">RF819_16190</name>
</gene>
<comment type="caution">
    <text evidence="2">The sequence shown here is derived from an EMBL/GenBank/DDBJ whole genome shotgun (WGS) entry which is preliminary data.</text>
</comment>
<dbReference type="PROSITE" id="PS51257">
    <property type="entry name" value="PROKAR_LIPOPROTEIN"/>
    <property type="match status" value="1"/>
</dbReference>
<evidence type="ECO:0000256" key="1">
    <source>
        <dbReference type="SAM" id="Phobius"/>
    </source>
</evidence>
<keyword evidence="1" id="KW-0812">Transmembrane</keyword>
<keyword evidence="1" id="KW-1133">Transmembrane helix</keyword>
<dbReference type="AlphaFoldDB" id="A0A1T1AVB3"/>
<dbReference type="Proteomes" id="UP000190750">
    <property type="component" value="Unassembled WGS sequence"/>
</dbReference>
<evidence type="ECO:0000313" key="2">
    <source>
        <dbReference type="EMBL" id="OOV08056.1"/>
    </source>
</evidence>
<proteinExistence type="predicted"/>
<keyword evidence="3" id="KW-1185">Reference proteome</keyword>
<dbReference type="EMBL" id="MTJN01000002">
    <property type="protein sequence ID" value="OOV08056.1"/>
    <property type="molecule type" value="Genomic_DNA"/>
</dbReference>
<name>A0A1T1AVB3_RHOFE</name>
<evidence type="ECO:0000313" key="3">
    <source>
        <dbReference type="Proteomes" id="UP000190750"/>
    </source>
</evidence>
<dbReference type="STRING" id="28066.RF819_16190"/>
<organism evidence="2 3">
    <name type="scientific">Rhodoferax fermentans</name>
    <dbReference type="NCBI Taxonomy" id="28066"/>
    <lineage>
        <taxon>Bacteria</taxon>
        <taxon>Pseudomonadati</taxon>
        <taxon>Pseudomonadota</taxon>
        <taxon>Betaproteobacteria</taxon>
        <taxon>Burkholderiales</taxon>
        <taxon>Comamonadaceae</taxon>
        <taxon>Rhodoferax</taxon>
    </lineage>
</organism>
<feature type="transmembrane region" description="Helical" evidence="1">
    <location>
        <begin position="20"/>
        <end position="42"/>
    </location>
</feature>